<dbReference type="AlphaFoldDB" id="A0A9W7H674"/>
<gene>
    <name evidence="10" type="ORF">HRI_000844700</name>
</gene>
<evidence type="ECO:0000256" key="7">
    <source>
        <dbReference type="PIRSR" id="PIRSR602401-1"/>
    </source>
</evidence>
<evidence type="ECO:0000313" key="10">
    <source>
        <dbReference type="EMBL" id="GMI71754.1"/>
    </source>
</evidence>
<dbReference type="GO" id="GO:0016020">
    <property type="term" value="C:membrane"/>
    <property type="evidence" value="ECO:0007669"/>
    <property type="project" value="UniProtKB-SubCell"/>
</dbReference>
<dbReference type="EMBL" id="BSYR01000010">
    <property type="protein sequence ID" value="GMI71754.1"/>
    <property type="molecule type" value="Genomic_DNA"/>
</dbReference>
<proteinExistence type="inferred from homology"/>
<organism evidence="10 11">
    <name type="scientific">Hibiscus trionum</name>
    <name type="common">Flower of an hour</name>
    <dbReference type="NCBI Taxonomy" id="183268"/>
    <lineage>
        <taxon>Eukaryota</taxon>
        <taxon>Viridiplantae</taxon>
        <taxon>Streptophyta</taxon>
        <taxon>Embryophyta</taxon>
        <taxon>Tracheophyta</taxon>
        <taxon>Spermatophyta</taxon>
        <taxon>Magnoliopsida</taxon>
        <taxon>eudicotyledons</taxon>
        <taxon>Gunneridae</taxon>
        <taxon>Pentapetalae</taxon>
        <taxon>rosids</taxon>
        <taxon>malvids</taxon>
        <taxon>Malvales</taxon>
        <taxon>Malvaceae</taxon>
        <taxon>Malvoideae</taxon>
        <taxon>Hibiscus</taxon>
    </lineage>
</organism>
<keyword evidence="11" id="KW-1185">Reference proteome</keyword>
<keyword evidence="9" id="KW-0472">Membrane</keyword>
<dbReference type="GO" id="GO:0051777">
    <property type="term" value="F:ent-kaurenoic acid monooxygenase activity"/>
    <property type="evidence" value="ECO:0007669"/>
    <property type="project" value="TreeGrafter"/>
</dbReference>
<comment type="similarity">
    <text evidence="2 8">Belongs to the cytochrome P450 family.</text>
</comment>
<evidence type="ECO:0000256" key="3">
    <source>
        <dbReference type="ARBA" id="ARBA00022692"/>
    </source>
</evidence>
<keyword evidence="3 9" id="KW-0812">Transmembrane</keyword>
<dbReference type="InterPro" id="IPR001128">
    <property type="entry name" value="Cyt_P450"/>
</dbReference>
<comment type="cofactor">
    <cofactor evidence="7">
        <name>heme</name>
        <dbReference type="ChEBI" id="CHEBI:30413"/>
    </cofactor>
</comment>
<evidence type="ECO:0000256" key="5">
    <source>
        <dbReference type="ARBA" id="ARBA00022989"/>
    </source>
</evidence>
<feature type="transmembrane region" description="Helical" evidence="9">
    <location>
        <begin position="179"/>
        <end position="199"/>
    </location>
</feature>
<comment type="subcellular location">
    <subcellularLocation>
        <location evidence="1">Membrane</location>
        <topology evidence="1">Single-pass membrane protein</topology>
    </subcellularLocation>
</comment>
<evidence type="ECO:0000256" key="9">
    <source>
        <dbReference type="SAM" id="Phobius"/>
    </source>
</evidence>
<reference evidence="10" key="1">
    <citation type="submission" date="2023-05" db="EMBL/GenBank/DDBJ databases">
        <title>Genome and transcriptome analyses reveal genes involved in the formation of fine ridges on petal epidermal cells in Hibiscus trionum.</title>
        <authorList>
            <person name="Koshimizu S."/>
            <person name="Masuda S."/>
            <person name="Ishii T."/>
            <person name="Shirasu K."/>
            <person name="Hoshino A."/>
            <person name="Arita M."/>
        </authorList>
    </citation>
    <scope>NUCLEOTIDE SEQUENCE</scope>
    <source>
        <strain evidence="10">Hamamatsu line</strain>
    </source>
</reference>
<feature type="binding site" description="axial binding residue" evidence="7">
    <location>
        <position position="399"/>
    </location>
    <ligand>
        <name>heme</name>
        <dbReference type="ChEBI" id="CHEBI:30413"/>
    </ligand>
    <ligandPart>
        <name>Fe</name>
        <dbReference type="ChEBI" id="CHEBI:18248"/>
    </ligandPart>
</feature>
<dbReference type="PANTHER" id="PTHR24286:SF196">
    <property type="entry name" value="BETA-AMYRIN 11-OXIDASE-LIKE"/>
    <property type="match status" value="1"/>
</dbReference>
<accession>A0A9W7H674</accession>
<dbReference type="PRINTS" id="PR00385">
    <property type="entry name" value="P450"/>
</dbReference>
<name>A0A9W7H674_HIBTR</name>
<feature type="transmembrane region" description="Helical" evidence="9">
    <location>
        <begin position="6"/>
        <end position="23"/>
    </location>
</feature>
<dbReference type="GO" id="GO:0020037">
    <property type="term" value="F:heme binding"/>
    <property type="evidence" value="ECO:0007669"/>
    <property type="project" value="InterPro"/>
</dbReference>
<dbReference type="Proteomes" id="UP001165190">
    <property type="component" value="Unassembled WGS sequence"/>
</dbReference>
<dbReference type="GO" id="GO:0016132">
    <property type="term" value="P:brassinosteroid biosynthetic process"/>
    <property type="evidence" value="ECO:0007669"/>
    <property type="project" value="TreeGrafter"/>
</dbReference>
<keyword evidence="8" id="KW-0503">Monooxygenase</keyword>
<evidence type="ECO:0000256" key="8">
    <source>
        <dbReference type="RuleBase" id="RU000461"/>
    </source>
</evidence>
<dbReference type="SUPFAM" id="SSF48264">
    <property type="entry name" value="Cytochrome P450"/>
    <property type="match status" value="1"/>
</dbReference>
<dbReference type="InterPro" id="IPR002401">
    <property type="entry name" value="Cyt_P450_E_grp-I"/>
</dbReference>
<dbReference type="GO" id="GO:0016125">
    <property type="term" value="P:sterol metabolic process"/>
    <property type="evidence" value="ECO:0007669"/>
    <property type="project" value="TreeGrafter"/>
</dbReference>
<dbReference type="PROSITE" id="PS00086">
    <property type="entry name" value="CYTOCHROME_P450"/>
    <property type="match status" value="1"/>
</dbReference>
<dbReference type="InterPro" id="IPR036396">
    <property type="entry name" value="Cyt_P450_sf"/>
</dbReference>
<dbReference type="OrthoDB" id="1470350at2759"/>
<evidence type="ECO:0000313" key="11">
    <source>
        <dbReference type="Proteomes" id="UP001165190"/>
    </source>
</evidence>
<keyword evidence="5 9" id="KW-1133">Transmembrane helix</keyword>
<dbReference type="PANTHER" id="PTHR24286">
    <property type="entry name" value="CYTOCHROME P450 26"/>
    <property type="match status" value="1"/>
</dbReference>
<dbReference type="Gene3D" id="1.10.630.10">
    <property type="entry name" value="Cytochrome P450"/>
    <property type="match status" value="1"/>
</dbReference>
<comment type="caution">
    <text evidence="10">The sequence shown here is derived from an EMBL/GenBank/DDBJ whole genome shotgun (WGS) entry which is preliminary data.</text>
</comment>
<dbReference type="GO" id="GO:0005783">
    <property type="term" value="C:endoplasmic reticulum"/>
    <property type="evidence" value="ECO:0007669"/>
    <property type="project" value="TreeGrafter"/>
</dbReference>
<sequence>MDSDLLWLILAILVGAFCAGNLNRLRQQRKKKLNSLPPGDMGWPLIGCWGNRLDFSSHKFNIGNIWSFLRAFKSQNPESFIDNFKQRYGPAGIYRTNLFWKPSIIVCTPELYRKVLTDDDQFQLGRIEEIVIDAFEEWSEMKRRILFFPEVNKISFKVMMTIFLGSWTDNTVIASMEKYYTYVFAGLFCTPINVPGFAYNRAVKAREMLVKGIQGVLRERKQNGPNSRRGLVDFIREAEDENGEKLDDERVAIILLMFLITGRESSGRTAAWATVYLHDHPQVLQMAKEEQEEIIKRRPSSQKGLTLNEIKQMKYLSKVINETLRIRTNIFTLFREARKDSYLDGYFIPKGWKVLVWQSAVHMDPEIYSNPKQFLPSRWDDFIPKGGAFLPFGAGTRSCIGADLAKLEISIFLHYFILNYRLEQLNPGGPVNYLPSSPDPADNCPAKVIKIP</sequence>
<dbReference type="GO" id="GO:0005506">
    <property type="term" value="F:iron ion binding"/>
    <property type="evidence" value="ECO:0007669"/>
    <property type="project" value="InterPro"/>
</dbReference>
<keyword evidence="8" id="KW-0560">Oxidoreductase</keyword>
<evidence type="ECO:0000256" key="1">
    <source>
        <dbReference type="ARBA" id="ARBA00004167"/>
    </source>
</evidence>
<dbReference type="Pfam" id="PF00067">
    <property type="entry name" value="p450"/>
    <property type="match status" value="1"/>
</dbReference>
<evidence type="ECO:0000256" key="2">
    <source>
        <dbReference type="ARBA" id="ARBA00010617"/>
    </source>
</evidence>
<keyword evidence="4 7" id="KW-0479">Metal-binding</keyword>
<keyword evidence="7 8" id="KW-0349">Heme</keyword>
<evidence type="ECO:0000256" key="6">
    <source>
        <dbReference type="ARBA" id="ARBA00023004"/>
    </source>
</evidence>
<dbReference type="InterPro" id="IPR017972">
    <property type="entry name" value="Cyt_P450_CS"/>
</dbReference>
<evidence type="ECO:0000256" key="4">
    <source>
        <dbReference type="ARBA" id="ARBA00022723"/>
    </source>
</evidence>
<dbReference type="PRINTS" id="PR00463">
    <property type="entry name" value="EP450I"/>
</dbReference>
<dbReference type="GO" id="GO:0010268">
    <property type="term" value="P:brassinosteroid homeostasis"/>
    <property type="evidence" value="ECO:0007669"/>
    <property type="project" value="TreeGrafter"/>
</dbReference>
<keyword evidence="6 7" id="KW-0408">Iron</keyword>
<protein>
    <submittedName>
        <fullName evidence="10">ARABIDOPSIS ENT-KAURENOIC ACID HYDROXYLASE 2, ent-kaurenoic acid hydroxylase 2</fullName>
    </submittedName>
</protein>